<accession>A0A0N1P2S8</accession>
<evidence type="ECO:0000256" key="3">
    <source>
        <dbReference type="ARBA" id="ARBA00011025"/>
    </source>
</evidence>
<dbReference type="Proteomes" id="UP000038010">
    <property type="component" value="Unassembled WGS sequence"/>
</dbReference>
<evidence type="ECO:0000256" key="1">
    <source>
        <dbReference type="ARBA" id="ARBA00004335"/>
    </source>
</evidence>
<dbReference type="GO" id="GO:0006511">
    <property type="term" value="P:ubiquitin-dependent protein catabolic process"/>
    <property type="evidence" value="ECO:0007669"/>
    <property type="project" value="InterPro"/>
</dbReference>
<name>A0A0N1P2S8_9EURO</name>
<dbReference type="PROSITE" id="PS50249">
    <property type="entry name" value="MPN"/>
    <property type="match status" value="1"/>
</dbReference>
<organism evidence="10 11">
    <name type="scientific">Cyphellophora attinorum</name>
    <dbReference type="NCBI Taxonomy" id="1664694"/>
    <lineage>
        <taxon>Eukaryota</taxon>
        <taxon>Fungi</taxon>
        <taxon>Dikarya</taxon>
        <taxon>Ascomycota</taxon>
        <taxon>Pezizomycotina</taxon>
        <taxon>Eurotiomycetes</taxon>
        <taxon>Chaetothyriomycetidae</taxon>
        <taxon>Chaetothyriales</taxon>
        <taxon>Cyphellophoraceae</taxon>
        <taxon>Cyphellophora</taxon>
    </lineage>
</organism>
<evidence type="ECO:0000256" key="7">
    <source>
        <dbReference type="ARBA" id="ARBA00024703"/>
    </source>
</evidence>
<evidence type="ECO:0000256" key="4">
    <source>
        <dbReference type="ARBA" id="ARBA00019709"/>
    </source>
</evidence>
<keyword evidence="6" id="KW-0653">Protein transport</keyword>
<proteinExistence type="inferred from homology"/>
<dbReference type="EMBL" id="LFJN01000006">
    <property type="protein sequence ID" value="KPI42894.1"/>
    <property type="molecule type" value="Genomic_DNA"/>
</dbReference>
<keyword evidence="11" id="KW-1185">Reference proteome</keyword>
<dbReference type="STRING" id="1664694.A0A0N1P2S8"/>
<dbReference type="GO" id="GO:0031965">
    <property type="term" value="C:nuclear membrane"/>
    <property type="evidence" value="ECO:0007669"/>
    <property type="project" value="UniProtKB-SubCell"/>
</dbReference>
<dbReference type="SUPFAM" id="SSF54236">
    <property type="entry name" value="Ubiquitin-like"/>
    <property type="match status" value="1"/>
</dbReference>
<dbReference type="GO" id="GO:0048471">
    <property type="term" value="C:perinuclear region of cytoplasm"/>
    <property type="evidence" value="ECO:0007669"/>
    <property type="project" value="UniProtKB-SubCell"/>
</dbReference>
<dbReference type="RefSeq" id="XP_018002857.1">
    <property type="nucleotide sequence ID" value="XM_018141919.1"/>
</dbReference>
<keyword evidence="5" id="KW-0813">Transport</keyword>
<dbReference type="InterPro" id="IPR016563">
    <property type="entry name" value="Npl4"/>
</dbReference>
<dbReference type="PIRSF" id="PIRSF010052">
    <property type="entry name" value="Polyub_prc_Npl4"/>
    <property type="match status" value="1"/>
</dbReference>
<dbReference type="Pfam" id="PF05020">
    <property type="entry name" value="zf-NPL4"/>
    <property type="match status" value="1"/>
</dbReference>
<dbReference type="GO" id="GO:0031625">
    <property type="term" value="F:ubiquitin protein ligase binding"/>
    <property type="evidence" value="ECO:0007669"/>
    <property type="project" value="TreeGrafter"/>
</dbReference>
<dbReference type="Gene3D" id="3.40.140.10">
    <property type="entry name" value="Cytidine Deaminase, domain 2"/>
    <property type="match status" value="1"/>
</dbReference>
<keyword evidence="6" id="KW-0811">Translocation</keyword>
<dbReference type="InterPro" id="IPR007717">
    <property type="entry name" value="NPL4_C"/>
</dbReference>
<evidence type="ECO:0000256" key="6">
    <source>
        <dbReference type="ARBA" id="ARBA00023010"/>
    </source>
</evidence>
<evidence type="ECO:0000259" key="9">
    <source>
        <dbReference type="PROSITE" id="PS50249"/>
    </source>
</evidence>
<feature type="region of interest" description="Disordered" evidence="8">
    <location>
        <begin position="41"/>
        <end position="60"/>
    </location>
</feature>
<evidence type="ECO:0000256" key="8">
    <source>
        <dbReference type="SAM" id="MobiDB-lite"/>
    </source>
</evidence>
<sequence>MLLRFESKAGQFRLTAEPTDTFASLQQRILANLPSGADPTSLILSNKPVGSKPEPSRERRLADIPQVQISQVGLSHGAKLFIGFTEQDELSNGHVNGAATAGAHRLDGKKIALSEPSIPITAPDVTSPGLVKNPWEVVKQTPLDDKLDAQDGKIRRPKDQKMCKHGPKGMCDYCQPLEPYDANYLAEKKIKHQSFHAHLRKINSATNKPELKSSYMPPLSEPYYRVKKNCPSGHPPWPEGICTKCQPSAVTLKPQEFRMVDHVEFASADIVDKLIDFWRRSGAQRIGFLYGKYEEYPEVPLGVKAVVEAIYEPPQASELDGVTLLEWENEKGIDEIARLCGLERVGVIFTDLITPEEGEGQAVCKRHIDSYFLASLEVAFAARYQSKYPKASKWSDTGRFGSDFVTCVVTGDEDETITIKAYQASNSAVEMVRADIVEASADPSVMLVQSEDDVGLDGKARYIPEVYYRRINEYGRNVQENAKPSFPIEYLLVSLTAGMPVAPKPKFSKNTFPIENREVVATGQDPRDVAKQLKQQDEIEAVSDFHFLCYLHGMGVLSKEEEALVCRVAVDHDVGDAMQLAQTDGWKTLMTILENYGERPLKRPWLSAEDTAPERSRSPSEQLAKRFKQAKIAS</sequence>
<evidence type="ECO:0000313" key="11">
    <source>
        <dbReference type="Proteomes" id="UP000038010"/>
    </source>
</evidence>
<dbReference type="VEuPathDB" id="FungiDB:AB675_1987"/>
<comment type="subcellular location">
    <subcellularLocation>
        <location evidence="2">Cytoplasm</location>
        <location evidence="2">Perinuclear region</location>
    </subcellularLocation>
    <subcellularLocation>
        <location evidence="1">Nucleus membrane</location>
        <topology evidence="1">Peripheral membrane protein</topology>
        <orientation evidence="1">Cytoplasmic side</orientation>
    </subcellularLocation>
</comment>
<protein>
    <recommendedName>
        <fullName evidence="4">Nuclear protein localization protein 4</fullName>
    </recommendedName>
</protein>
<evidence type="ECO:0000256" key="2">
    <source>
        <dbReference type="ARBA" id="ARBA00004556"/>
    </source>
</evidence>
<dbReference type="Gene3D" id="3.10.20.90">
    <property type="entry name" value="Phosphatidylinositol 3-kinase Catalytic Subunit, Chain A, domain 1"/>
    <property type="match status" value="1"/>
</dbReference>
<dbReference type="GeneID" id="28733799"/>
<dbReference type="PANTHER" id="PTHR12710">
    <property type="entry name" value="NUCLEAR PROTEIN LOCALIZATION 4"/>
    <property type="match status" value="1"/>
</dbReference>
<dbReference type="GO" id="GO:0051028">
    <property type="term" value="P:mRNA transport"/>
    <property type="evidence" value="ECO:0007669"/>
    <property type="project" value="UniProtKB-KW"/>
</dbReference>
<dbReference type="InterPro" id="IPR029071">
    <property type="entry name" value="Ubiquitin-like_domsf"/>
</dbReference>
<comment type="similarity">
    <text evidence="3">Belongs to the NPL4 family.</text>
</comment>
<dbReference type="GO" id="GO:0043130">
    <property type="term" value="F:ubiquitin binding"/>
    <property type="evidence" value="ECO:0007669"/>
    <property type="project" value="TreeGrafter"/>
</dbReference>
<dbReference type="OrthoDB" id="10251089at2759"/>
<evidence type="ECO:0000256" key="5">
    <source>
        <dbReference type="ARBA" id="ARBA00022816"/>
    </source>
</evidence>
<dbReference type="Pfam" id="PF05021">
    <property type="entry name" value="NPL4"/>
    <property type="match status" value="1"/>
</dbReference>
<feature type="compositionally biased region" description="Basic residues" evidence="8">
    <location>
        <begin position="625"/>
        <end position="634"/>
    </location>
</feature>
<dbReference type="InterPro" id="IPR037518">
    <property type="entry name" value="MPN"/>
</dbReference>
<evidence type="ECO:0000313" key="10">
    <source>
        <dbReference type="EMBL" id="KPI42894.1"/>
    </source>
</evidence>
<feature type="region of interest" description="Disordered" evidence="8">
    <location>
        <begin position="604"/>
        <end position="634"/>
    </location>
</feature>
<dbReference type="GO" id="GO:0015031">
    <property type="term" value="P:protein transport"/>
    <property type="evidence" value="ECO:0007669"/>
    <property type="project" value="UniProtKB-KW"/>
</dbReference>
<feature type="domain" description="MPN" evidence="9">
    <location>
        <begin position="263"/>
        <end position="400"/>
    </location>
</feature>
<dbReference type="PANTHER" id="PTHR12710:SF0">
    <property type="entry name" value="NUCLEAR PROTEIN LOCALIZATION PROTEIN 4 HOMOLOG"/>
    <property type="match status" value="1"/>
</dbReference>
<dbReference type="CDD" id="cd08061">
    <property type="entry name" value="MPN_NPL4"/>
    <property type="match status" value="1"/>
</dbReference>
<keyword evidence="5" id="KW-0509">mRNA transport</keyword>
<dbReference type="AlphaFoldDB" id="A0A0N1P2S8"/>
<comment type="function">
    <text evidence="7">Involved in the import of nuclear-targeted proteins into the nucleus and the export of poly(A) RNA out of the nucleus. Has a role in the endoplasmic reticulum-associated degradation (ERAD) pathway.</text>
</comment>
<gene>
    <name evidence="10" type="ORF">AB675_1987</name>
</gene>
<dbReference type="InterPro" id="IPR007716">
    <property type="entry name" value="NPL4_Zn-bd_put"/>
</dbReference>
<reference evidence="10 11" key="1">
    <citation type="submission" date="2015-06" db="EMBL/GenBank/DDBJ databases">
        <title>Draft genome of the ant-associated black yeast Phialophora attae CBS 131958.</title>
        <authorList>
            <person name="Moreno L.F."/>
            <person name="Stielow B.J."/>
            <person name="de Hoog S."/>
            <person name="Vicente V.A."/>
            <person name="Weiss V.A."/>
            <person name="de Vries M."/>
            <person name="Cruz L.M."/>
            <person name="Souza E.M."/>
        </authorList>
    </citation>
    <scope>NUCLEOTIDE SEQUENCE [LARGE SCALE GENOMIC DNA]</scope>
    <source>
        <strain evidence="10 11">CBS 131958</strain>
    </source>
</reference>
<comment type="caution">
    <text evidence="10">The sequence shown here is derived from an EMBL/GenBank/DDBJ whole genome shotgun (WGS) entry which is preliminary data.</text>
</comment>